<dbReference type="InterPro" id="IPR020094">
    <property type="entry name" value="TruA/RsuA/RluB/E/F_N"/>
</dbReference>
<dbReference type="SUPFAM" id="SSF55174">
    <property type="entry name" value="Alpha-L RNA-binding motif"/>
    <property type="match status" value="1"/>
</dbReference>
<dbReference type="PANTHER" id="PTHR47683:SF2">
    <property type="entry name" value="RNA-BINDING S4 DOMAIN-CONTAINING PROTEIN"/>
    <property type="match status" value="1"/>
</dbReference>
<dbReference type="Gene3D" id="3.30.70.580">
    <property type="entry name" value="Pseudouridine synthase I, catalytic domain, N-terminal subdomain"/>
    <property type="match status" value="1"/>
</dbReference>
<dbReference type="InterPro" id="IPR020103">
    <property type="entry name" value="PsdUridine_synth_cat_dom_sf"/>
</dbReference>
<evidence type="ECO:0000259" key="3">
    <source>
        <dbReference type="Pfam" id="PF00849"/>
    </source>
</evidence>
<evidence type="ECO:0000259" key="4">
    <source>
        <dbReference type="Pfam" id="PF01479"/>
    </source>
</evidence>
<dbReference type="PANTHER" id="PTHR47683">
    <property type="entry name" value="PSEUDOURIDINE SYNTHASE FAMILY PROTEIN-RELATED"/>
    <property type="match status" value="1"/>
</dbReference>
<dbReference type="InterPro" id="IPR000748">
    <property type="entry name" value="PsdUridine_synth_RsuA/RluB/E/F"/>
</dbReference>
<evidence type="ECO:0008006" key="6">
    <source>
        <dbReference type="Google" id="ProtNLM"/>
    </source>
</evidence>
<dbReference type="SUPFAM" id="SSF55120">
    <property type="entry name" value="Pseudouridine synthase"/>
    <property type="match status" value="1"/>
</dbReference>
<dbReference type="InterPro" id="IPR042092">
    <property type="entry name" value="PsdUridine_s_RsuA/RluB/E/F_cat"/>
</dbReference>
<name>A0A7S0NE27_9CRYP</name>
<dbReference type="Pfam" id="PF01479">
    <property type="entry name" value="S4"/>
    <property type="match status" value="1"/>
</dbReference>
<dbReference type="GO" id="GO:0009982">
    <property type="term" value="F:pseudouridine synthase activity"/>
    <property type="evidence" value="ECO:0007669"/>
    <property type="project" value="InterPro"/>
</dbReference>
<reference evidence="5" key="1">
    <citation type="submission" date="2021-01" db="EMBL/GenBank/DDBJ databases">
        <authorList>
            <person name="Corre E."/>
            <person name="Pelletier E."/>
            <person name="Niang G."/>
            <person name="Scheremetjew M."/>
            <person name="Finn R."/>
            <person name="Kale V."/>
            <person name="Holt S."/>
            <person name="Cochrane G."/>
            <person name="Meng A."/>
            <person name="Brown T."/>
            <person name="Cohen L."/>
        </authorList>
    </citation>
    <scope>NUCLEOTIDE SEQUENCE</scope>
    <source>
        <strain evidence="5">CCMP325</strain>
    </source>
</reference>
<dbReference type="InterPro" id="IPR050343">
    <property type="entry name" value="RsuA_PseudoU_synthase"/>
</dbReference>
<dbReference type="EMBL" id="HBEO01034658">
    <property type="protein sequence ID" value="CAD8508076.1"/>
    <property type="molecule type" value="Transcribed_RNA"/>
</dbReference>
<feature type="domain" description="RNA-binding S4" evidence="4">
    <location>
        <begin position="53"/>
        <end position="93"/>
    </location>
</feature>
<accession>A0A7S0NE27</accession>
<sequence>MNKLDLARRPMSAASLLTWGGGIVWRKLQIGSGSFRDLCKPAGTNEEDQLVNINKLMSMKGICSRREANEFVRRGLVEVDGRIAQLGDEVSRDASVRLLPKAEKEKKEDLSIMLHKPVNWISQNSDAISKRDRNRLSIKLLTLENQSKKNVLHTSAYSRPLVPASLAGLACAGRLDFESSGLLIFTQDGVVARKLIGQDSVIEKEYHVTVRAAGSASYLPLRIERLRHGLVLDEKPLKAAQVDLLDKSWVHPDAVFTLRFVLSEGRYRQIRRMCDLVGMQVIRLHRVRVGDLLLGDLEEGKWREIDRRVFIN</sequence>
<dbReference type="GO" id="GO:0001522">
    <property type="term" value="P:pseudouridine synthesis"/>
    <property type="evidence" value="ECO:0007669"/>
    <property type="project" value="InterPro"/>
</dbReference>
<organism evidence="5">
    <name type="scientific">Hanusia phi</name>
    <dbReference type="NCBI Taxonomy" id="3032"/>
    <lineage>
        <taxon>Eukaryota</taxon>
        <taxon>Cryptophyceae</taxon>
        <taxon>Pyrenomonadales</taxon>
        <taxon>Geminigeraceae</taxon>
        <taxon>Hanusia</taxon>
    </lineage>
</organism>
<evidence type="ECO:0000313" key="5">
    <source>
        <dbReference type="EMBL" id="CAD8508076.1"/>
    </source>
</evidence>
<dbReference type="PROSITE" id="PS50889">
    <property type="entry name" value="S4"/>
    <property type="match status" value="1"/>
</dbReference>
<dbReference type="GO" id="GO:0003723">
    <property type="term" value="F:RNA binding"/>
    <property type="evidence" value="ECO:0007669"/>
    <property type="project" value="UniProtKB-KW"/>
</dbReference>
<dbReference type="Gene3D" id="3.30.70.1560">
    <property type="entry name" value="Alpha-L RNA-binding motif"/>
    <property type="match status" value="1"/>
</dbReference>
<evidence type="ECO:0000256" key="1">
    <source>
        <dbReference type="ARBA" id="ARBA00023235"/>
    </source>
</evidence>
<dbReference type="CDD" id="cd00165">
    <property type="entry name" value="S4"/>
    <property type="match status" value="1"/>
</dbReference>
<dbReference type="Pfam" id="PF00849">
    <property type="entry name" value="PseudoU_synth_2"/>
    <property type="match status" value="1"/>
</dbReference>
<feature type="domain" description="Pseudouridine synthase RsuA/RluA-like" evidence="3">
    <location>
        <begin position="112"/>
        <end position="274"/>
    </location>
</feature>
<evidence type="ECO:0000256" key="2">
    <source>
        <dbReference type="PROSITE-ProRule" id="PRU00182"/>
    </source>
</evidence>
<dbReference type="InterPro" id="IPR006145">
    <property type="entry name" value="PsdUridine_synth_RsuA/RluA"/>
</dbReference>
<protein>
    <recommendedName>
        <fullName evidence="6">RNA-binding S4 domain-containing protein</fullName>
    </recommendedName>
</protein>
<dbReference type="Gene3D" id="3.10.290.10">
    <property type="entry name" value="RNA-binding S4 domain"/>
    <property type="match status" value="1"/>
</dbReference>
<dbReference type="AlphaFoldDB" id="A0A7S0NE27"/>
<dbReference type="InterPro" id="IPR002942">
    <property type="entry name" value="S4_RNA-bd"/>
</dbReference>
<proteinExistence type="predicted"/>
<dbReference type="NCBIfam" id="TIGR00093">
    <property type="entry name" value="pseudouridine synthase"/>
    <property type="match status" value="1"/>
</dbReference>
<keyword evidence="1" id="KW-0413">Isomerase</keyword>
<dbReference type="InterPro" id="IPR036986">
    <property type="entry name" value="S4_RNA-bd_sf"/>
</dbReference>
<gene>
    <name evidence="5" type="ORF">HPHI1048_LOCUS23470</name>
</gene>
<keyword evidence="2" id="KW-0694">RNA-binding</keyword>